<sequence>MDSIDQSMSPFRWMTDGQTNKTTATLSTGAKNKFSKLPPDLVGVSTELMGTSKKLTKTLDTNTTDVFENKTPVAIPDAGVTDLDTLATRRKVNSYYTFQEGKKMNVYDTATLTDSEKVTSSTQYEITPMNKNMFNTRPGVMIQNKWTSEPQLQRGGINSRYTER</sequence>
<evidence type="ECO:0000256" key="1">
    <source>
        <dbReference type="SAM" id="MobiDB-lite"/>
    </source>
</evidence>
<dbReference type="AlphaFoldDB" id="A0A6C0KCE7"/>
<feature type="region of interest" description="Disordered" evidence="1">
    <location>
        <begin position="1"/>
        <end position="22"/>
    </location>
</feature>
<accession>A0A6C0KCE7</accession>
<proteinExistence type="predicted"/>
<dbReference type="EMBL" id="MN740840">
    <property type="protein sequence ID" value="QHU14397.1"/>
    <property type="molecule type" value="Genomic_DNA"/>
</dbReference>
<evidence type="ECO:0000313" key="2">
    <source>
        <dbReference type="EMBL" id="QHU14397.1"/>
    </source>
</evidence>
<name>A0A6C0KCE7_9ZZZZ</name>
<reference evidence="2" key="1">
    <citation type="journal article" date="2020" name="Nature">
        <title>Giant virus diversity and host interactions through global metagenomics.</title>
        <authorList>
            <person name="Schulz F."/>
            <person name="Roux S."/>
            <person name="Paez-Espino D."/>
            <person name="Jungbluth S."/>
            <person name="Walsh D.A."/>
            <person name="Denef V.J."/>
            <person name="McMahon K.D."/>
            <person name="Konstantinidis K.T."/>
            <person name="Eloe-Fadrosh E.A."/>
            <person name="Kyrpides N.C."/>
            <person name="Woyke T."/>
        </authorList>
    </citation>
    <scope>NUCLEOTIDE SEQUENCE</scope>
    <source>
        <strain evidence="2">GVMAG-S-1102113-118</strain>
    </source>
</reference>
<protein>
    <submittedName>
        <fullName evidence="2">Uncharacterized protein</fullName>
    </submittedName>
</protein>
<organism evidence="2">
    <name type="scientific">viral metagenome</name>
    <dbReference type="NCBI Taxonomy" id="1070528"/>
    <lineage>
        <taxon>unclassified sequences</taxon>
        <taxon>metagenomes</taxon>
        <taxon>organismal metagenomes</taxon>
    </lineage>
</organism>